<dbReference type="Proteomes" id="UP000245626">
    <property type="component" value="Unassembled WGS sequence"/>
</dbReference>
<sequence length="1073" mass="110583">MAVPSASPSNHGMLTPSSSYSSTSPADVSLAAAAAASKSTPRSAAAAAACAVASLASLPPEALLVCLIHNHPAVASRWSELLTSALEPIIKKFSTLRPGTRLLIATVTYSSVSAETRSSLLRPESAIVVEPFVPAPKFLDCARKKDWSRASETVLTLKNQSWDWLDVDSHLDQSLSLSSSSSQDRKALVVEGLVAALELLETHQGGATTADTVRESVDNPLLPATPSVLAKHILHISTADSIGPLDLDLRPTLTLLKHHDGCSLQDVCAMIGKEKVSLSSVGILGTESKLDVKPNAFETIHGLISSAGRLSVDDPSATLGSGSKALTLPRECKIMLSGFTEPQSEVPSSSAKKRPRGADDETEADGPTSGKRGKTSGPTNPQPEEGRGAAPPTRAGGLPVAVAAANLPGAPPAATNQPRIKPDQTMMNKVMFLQQQQAIMFRNLSIVASQVLKKNEGNNAGASNAAPGLQRQYLEQLRNQLIAQQQALKLQIQQVVSGAGPVPNFNMNLQSLVNIDKEAKEMGVNLGGPSGFQQGVQKAAAATAASLAAASSSVANGQSSASSTVPPFAASSISGGPAKAADLTLRATSIGPQPSVAGQGSVGSASATPSRPKPFWQGSISWSISDPATKQKRDIATVVVATSNASAEQKLLLPWPSRFQISAISQISPKDLQTYAANQSAPYVLFGVANGPEDGADRNLAMYRNLAGSLEAKKSCAFIRHGAPGCGIVLLGIQAASSSEKVAGSAAASPLKLIGIVFREPIPFAKLGSAQAALAPQATLAAAAAATSAPPKASSEESKSAVAPVVPTTAASGLLPAQSKALPVGVSGNMQQPLQNFLQAANFTPAPMTSLSMSNPMNASSVLAFQQQLQQQQQNLAVTSAPVQNEVLSSQLQQLWSTLHAQNQKPGAVGQPSLPFNNALLNQLQMAAAAGAAGGGGAGGISQPMASNSVPNHTPLLAPQQQGGGVVQPSGQPVAPLGNNFAAAGLNMTNLAQMLGLGNNNNSIPAAPQQQQQQPPLNLSNNAFTMPQPQASAPFNTANFINQLQANLQPQNPGQQQQPSLTMEQLKSMGFIQ</sequence>
<reference evidence="1 2" key="1">
    <citation type="journal article" date="2018" name="Mol. Biol. Evol.">
        <title>Broad Genomic Sampling Reveals a Smut Pathogenic Ancestry of the Fungal Clade Ustilaginomycotina.</title>
        <authorList>
            <person name="Kijpornyongpan T."/>
            <person name="Mondo S.J."/>
            <person name="Barry K."/>
            <person name="Sandor L."/>
            <person name="Lee J."/>
            <person name="Lipzen A."/>
            <person name="Pangilinan J."/>
            <person name="LaButti K."/>
            <person name="Hainaut M."/>
            <person name="Henrissat B."/>
            <person name="Grigoriev I.V."/>
            <person name="Spatafora J.W."/>
            <person name="Aime M.C."/>
        </authorList>
    </citation>
    <scope>NUCLEOTIDE SEQUENCE [LARGE SCALE GENOMIC DNA]</scope>
    <source>
        <strain evidence="1 2">SA 807</strain>
    </source>
</reference>
<keyword evidence="2" id="KW-1185">Reference proteome</keyword>
<name>A0ACD0P3V5_9BASI</name>
<dbReference type="EMBL" id="KZ819762">
    <property type="protein sequence ID" value="PWN52687.1"/>
    <property type="molecule type" value="Genomic_DNA"/>
</dbReference>
<protein>
    <submittedName>
        <fullName evidence="1">Uncharacterized protein</fullName>
    </submittedName>
</protein>
<evidence type="ECO:0000313" key="2">
    <source>
        <dbReference type="Proteomes" id="UP000245626"/>
    </source>
</evidence>
<proteinExistence type="predicted"/>
<gene>
    <name evidence="1" type="ORF">IE53DRAFT_409218</name>
</gene>
<organism evidence="1 2">
    <name type="scientific">Violaceomyces palustris</name>
    <dbReference type="NCBI Taxonomy" id="1673888"/>
    <lineage>
        <taxon>Eukaryota</taxon>
        <taxon>Fungi</taxon>
        <taxon>Dikarya</taxon>
        <taxon>Basidiomycota</taxon>
        <taxon>Ustilaginomycotina</taxon>
        <taxon>Ustilaginomycetes</taxon>
        <taxon>Violaceomycetales</taxon>
        <taxon>Violaceomycetaceae</taxon>
        <taxon>Violaceomyces</taxon>
    </lineage>
</organism>
<evidence type="ECO:0000313" key="1">
    <source>
        <dbReference type="EMBL" id="PWN52687.1"/>
    </source>
</evidence>
<accession>A0ACD0P3V5</accession>